<reference evidence="11 12" key="1">
    <citation type="submission" date="2019-07" db="EMBL/GenBank/DDBJ databases">
        <title>Whole genome shotgun sequence of Cellulomonas aerilata NBRC 106308.</title>
        <authorList>
            <person name="Hosoyama A."/>
            <person name="Uohara A."/>
            <person name="Ohji S."/>
            <person name="Ichikawa N."/>
        </authorList>
    </citation>
    <scope>NUCLEOTIDE SEQUENCE [LARGE SCALE GENOMIC DNA]</scope>
    <source>
        <strain evidence="11 12">NBRC 106308</strain>
    </source>
</reference>
<gene>
    <name evidence="11" type="ORF">CAE01nite_17590</name>
</gene>
<evidence type="ECO:0000259" key="10">
    <source>
        <dbReference type="Pfam" id="PF00535"/>
    </source>
</evidence>
<dbReference type="CDD" id="cd00761">
    <property type="entry name" value="Glyco_tranf_GTA_type"/>
    <property type="match status" value="1"/>
</dbReference>
<dbReference type="GO" id="GO:0016787">
    <property type="term" value="F:hydrolase activity"/>
    <property type="evidence" value="ECO:0007669"/>
    <property type="project" value="UniProtKB-KW"/>
</dbReference>
<dbReference type="AlphaFoldDB" id="A0A512DC30"/>
<feature type="domain" description="Glycosyltransferase 2-like" evidence="10">
    <location>
        <begin position="15"/>
        <end position="115"/>
    </location>
</feature>
<organism evidence="11 12">
    <name type="scientific">Cellulomonas aerilata</name>
    <dbReference type="NCBI Taxonomy" id="515326"/>
    <lineage>
        <taxon>Bacteria</taxon>
        <taxon>Bacillati</taxon>
        <taxon>Actinomycetota</taxon>
        <taxon>Actinomycetes</taxon>
        <taxon>Micrococcales</taxon>
        <taxon>Cellulomonadaceae</taxon>
        <taxon>Cellulomonas</taxon>
    </lineage>
</organism>
<evidence type="ECO:0000256" key="7">
    <source>
        <dbReference type="ARBA" id="ARBA00037904"/>
    </source>
</evidence>
<keyword evidence="5" id="KW-0472">Membrane</keyword>
<evidence type="ECO:0000313" key="12">
    <source>
        <dbReference type="Proteomes" id="UP000321181"/>
    </source>
</evidence>
<dbReference type="InterPro" id="IPR001173">
    <property type="entry name" value="Glyco_trans_2-like"/>
</dbReference>
<protein>
    <recommendedName>
        <fullName evidence="9">4,4'-diaponeurosporenoate glycosyltransferase</fullName>
    </recommendedName>
</protein>
<dbReference type="GO" id="GO:0005886">
    <property type="term" value="C:plasma membrane"/>
    <property type="evidence" value="ECO:0007669"/>
    <property type="project" value="UniProtKB-SubCell"/>
</dbReference>
<evidence type="ECO:0000256" key="6">
    <source>
        <dbReference type="ARBA" id="ARBA00037281"/>
    </source>
</evidence>
<sequence>MSVPAGAGGGALRTTVVVPAYDEERLLGACLRSLARQTRPPHEVVVVDNNSRDRTAALARAYGARVVTEAVQGIWPAAATGYDAATGDLIARCDADCELPPDWVERIERAFAADPGLRALTGPGVFAELPRVRRALADLLYMRPYFVLVGLALGHPPLFGSNLAMRASAWADVRDQVHAGSDAVHDDIDLSFHIGRGRQVRLDRSLRVAISARPFRDARGMVQRVVKGVRSVRIHTPGDGPWARYGEKLLARTRRHRATHGTAPTGRPPTT</sequence>
<proteinExistence type="inferred from homology"/>
<dbReference type="RefSeq" id="WP_186816482.1">
    <property type="nucleotide sequence ID" value="NZ_BAAARM010000003.1"/>
</dbReference>
<comment type="pathway">
    <text evidence="7">Carotenoid biosynthesis; staphyloxanthin biosynthesis; staphyloxanthin from farnesyl diphosphate: step 4/5.</text>
</comment>
<comment type="similarity">
    <text evidence="8">Belongs to the glycosyltransferase 2 family. CrtQ subfamily.</text>
</comment>
<name>A0A512DC30_9CELL</name>
<dbReference type="SUPFAM" id="SSF53448">
    <property type="entry name" value="Nucleotide-diphospho-sugar transferases"/>
    <property type="match status" value="1"/>
</dbReference>
<keyword evidence="12" id="KW-1185">Reference proteome</keyword>
<dbReference type="GO" id="GO:0016757">
    <property type="term" value="F:glycosyltransferase activity"/>
    <property type="evidence" value="ECO:0007669"/>
    <property type="project" value="UniProtKB-KW"/>
</dbReference>
<dbReference type="PANTHER" id="PTHR43646">
    <property type="entry name" value="GLYCOSYLTRANSFERASE"/>
    <property type="match status" value="1"/>
</dbReference>
<evidence type="ECO:0000256" key="9">
    <source>
        <dbReference type="ARBA" id="ARBA00040345"/>
    </source>
</evidence>
<keyword evidence="2" id="KW-1003">Cell membrane</keyword>
<comment type="caution">
    <text evidence="11">The sequence shown here is derived from an EMBL/GenBank/DDBJ whole genome shotgun (WGS) entry which is preliminary data.</text>
</comment>
<comment type="subcellular location">
    <subcellularLocation>
        <location evidence="1">Cell membrane</location>
    </subcellularLocation>
</comment>
<accession>A0A512DC30</accession>
<evidence type="ECO:0000256" key="1">
    <source>
        <dbReference type="ARBA" id="ARBA00004236"/>
    </source>
</evidence>
<evidence type="ECO:0000256" key="4">
    <source>
        <dbReference type="ARBA" id="ARBA00022679"/>
    </source>
</evidence>
<comment type="function">
    <text evidence="6">Catalyzes the glycosylation of 4,4'-diaponeurosporenoate, i.e. the esterification of glucose at the C1'' position with the carboxyl group of 4,4'-diaponeurosporenic acid, to form glycosyl-4,4'-diaponeurosporenoate. This is a step in the biosynthesis of staphyloxanthin, an orange pigment present in most staphylococci strains.</text>
</comment>
<dbReference type="InterPro" id="IPR029044">
    <property type="entry name" value="Nucleotide-diphossugar_trans"/>
</dbReference>
<evidence type="ECO:0000256" key="8">
    <source>
        <dbReference type="ARBA" id="ARBA00038120"/>
    </source>
</evidence>
<dbReference type="Pfam" id="PF00535">
    <property type="entry name" value="Glycos_transf_2"/>
    <property type="match status" value="1"/>
</dbReference>
<keyword evidence="3" id="KW-0328">Glycosyltransferase</keyword>
<keyword evidence="11" id="KW-0378">Hydrolase</keyword>
<keyword evidence="4" id="KW-0808">Transferase</keyword>
<evidence type="ECO:0000313" key="11">
    <source>
        <dbReference type="EMBL" id="GEO34034.1"/>
    </source>
</evidence>
<dbReference type="PANTHER" id="PTHR43646:SF2">
    <property type="entry name" value="GLYCOSYLTRANSFERASE 2-LIKE DOMAIN-CONTAINING PROTEIN"/>
    <property type="match status" value="1"/>
</dbReference>
<evidence type="ECO:0000256" key="3">
    <source>
        <dbReference type="ARBA" id="ARBA00022676"/>
    </source>
</evidence>
<dbReference type="Proteomes" id="UP000321181">
    <property type="component" value="Unassembled WGS sequence"/>
</dbReference>
<dbReference type="EMBL" id="BJYY01000013">
    <property type="protein sequence ID" value="GEO34034.1"/>
    <property type="molecule type" value="Genomic_DNA"/>
</dbReference>
<evidence type="ECO:0000256" key="5">
    <source>
        <dbReference type="ARBA" id="ARBA00023136"/>
    </source>
</evidence>
<dbReference type="Gene3D" id="3.90.550.10">
    <property type="entry name" value="Spore Coat Polysaccharide Biosynthesis Protein SpsA, Chain A"/>
    <property type="match status" value="1"/>
</dbReference>
<evidence type="ECO:0000256" key="2">
    <source>
        <dbReference type="ARBA" id="ARBA00022475"/>
    </source>
</evidence>